<dbReference type="NCBIfam" id="TIGR01786">
    <property type="entry name" value="TonB-hemlactrns"/>
    <property type="match status" value="1"/>
</dbReference>
<evidence type="ECO:0000256" key="4">
    <source>
        <dbReference type="ARBA" id="ARBA00022452"/>
    </source>
</evidence>
<evidence type="ECO:0000256" key="5">
    <source>
        <dbReference type="ARBA" id="ARBA00022692"/>
    </source>
</evidence>
<dbReference type="InterPro" id="IPR010949">
    <property type="entry name" value="TonB_Hb/transfer/lactofer_rcpt"/>
</dbReference>
<evidence type="ECO:0000313" key="15">
    <source>
        <dbReference type="EMBL" id="GAA5098390.1"/>
    </source>
</evidence>
<comment type="subcellular location">
    <subcellularLocation>
        <location evidence="1 10">Cell outer membrane</location>
        <topology evidence="1 10">Multi-pass membrane protein</topology>
    </subcellularLocation>
</comment>
<evidence type="ECO:0000259" key="14">
    <source>
        <dbReference type="Pfam" id="PF07715"/>
    </source>
</evidence>
<proteinExistence type="inferred from homology"/>
<keyword evidence="8 10" id="KW-0472">Membrane</keyword>
<feature type="signal peptide" evidence="12">
    <location>
        <begin position="1"/>
        <end position="28"/>
    </location>
</feature>
<evidence type="ECO:0000313" key="16">
    <source>
        <dbReference type="Proteomes" id="UP001500631"/>
    </source>
</evidence>
<evidence type="ECO:0000256" key="6">
    <source>
        <dbReference type="ARBA" id="ARBA00022729"/>
    </source>
</evidence>
<dbReference type="Pfam" id="PF07715">
    <property type="entry name" value="Plug"/>
    <property type="match status" value="1"/>
</dbReference>
<evidence type="ECO:0000256" key="9">
    <source>
        <dbReference type="ARBA" id="ARBA00023237"/>
    </source>
</evidence>
<keyword evidence="4 10" id="KW-1134">Transmembrane beta strand</keyword>
<keyword evidence="15" id="KW-0675">Receptor</keyword>
<comment type="caution">
    <text evidence="15">The sequence shown here is derived from an EMBL/GenBank/DDBJ whole genome shotgun (WGS) entry which is preliminary data.</text>
</comment>
<dbReference type="RefSeq" id="WP_345667430.1">
    <property type="nucleotide sequence ID" value="NZ_BAABKE010000003.1"/>
</dbReference>
<dbReference type="InterPro" id="IPR037066">
    <property type="entry name" value="Plug_dom_sf"/>
</dbReference>
<evidence type="ECO:0000256" key="8">
    <source>
        <dbReference type="ARBA" id="ARBA00023136"/>
    </source>
</evidence>
<dbReference type="PROSITE" id="PS52016">
    <property type="entry name" value="TONB_DEPENDENT_REC_3"/>
    <property type="match status" value="1"/>
</dbReference>
<sequence length="768" mass="85693">MLVGIMKHQMRPLAIIVACLLTGQMVYAQEDIVKKKDEKNDEQPVVNLSQVVVQVGSQSIIGMDDGLSAGSVGKSSLNQTQLDIIQGSNMASVLDKMPGVTMGGSPRPGGQILNIWGMSDTQSVPIMVDGALKTFGKYRQGTLFVDPDLIKQVTVNKGAFSPEVGNGGFGGNVQLTTKDAKDFLKDNQNLGAFIKYGHHSNNDQDNYTAAIYGQTKNQLIDGLIYYTKSESNDVRLATDEKYRGSSMDQYSYLAKSNIYLGEEAKLTISASNTKYKGWMPFAAMGGNTITTEPNNDYDWKRRIFYRDQRDKNYSVSFEYLPSDNPFINFKAEIAHSETKQHDQKISPVPGQKKPSILLSTFGKENWTTYKNTNIHLRNSSIFSTGEIQHNVTVGLQYLRKQQDALMFYDSGKYGKPDFNYGYFTPPFLPAGRQTITSAYIADDIKIGDFTVTPSLRYDHVKNQSFGNIAGYASMDPVDGHDYRSVTYEGLSPRLSVYWQPNDTVALFTDYSHSWQSPNIHDQYTVQAAGISGPNGTSRDLGKEKLRAIRFGGMLNLQSVIVSEDRLTFQATAFQNKVKNEVIRKVGAIYCEAHHITGNNKTCGKPMSAYHNGPGYTIKGLELDLKYDSEYIFGGISATMIKGKRKGSPRNIWQENGTWMRDIPPRELTATIGFNIPQINFSMGWQSKIVRKQTRTPVITDPKAGALSYPLTPGYSVHNIFMVYQPYGDKGPKINFTIDNLFNKNYSPYLSEKVPAPGKDIRLSVSYQF</sequence>
<evidence type="ECO:0000256" key="10">
    <source>
        <dbReference type="PROSITE-ProRule" id="PRU01360"/>
    </source>
</evidence>
<gene>
    <name evidence="15" type="ORF">GCM10023338_10820</name>
</gene>
<evidence type="ECO:0000256" key="11">
    <source>
        <dbReference type="RuleBase" id="RU003357"/>
    </source>
</evidence>
<evidence type="ECO:0000256" key="12">
    <source>
        <dbReference type="SAM" id="SignalP"/>
    </source>
</evidence>
<dbReference type="NCBIfam" id="TIGR01785">
    <property type="entry name" value="TonB-hemin"/>
    <property type="match status" value="1"/>
</dbReference>
<dbReference type="InterPro" id="IPR036942">
    <property type="entry name" value="Beta-barrel_TonB_sf"/>
</dbReference>
<dbReference type="InterPro" id="IPR000531">
    <property type="entry name" value="Beta-barrel_TonB"/>
</dbReference>
<evidence type="ECO:0000256" key="7">
    <source>
        <dbReference type="ARBA" id="ARBA00023077"/>
    </source>
</evidence>
<keyword evidence="9 10" id="KW-0998">Cell outer membrane</keyword>
<keyword evidence="3 10" id="KW-0813">Transport</keyword>
<keyword evidence="6 12" id="KW-0732">Signal</keyword>
<keyword evidence="5 10" id="KW-0812">Transmembrane</keyword>
<organism evidence="15 16">
    <name type="scientific">Wohlfahrtiimonas larvae</name>
    <dbReference type="NCBI Taxonomy" id="1157986"/>
    <lineage>
        <taxon>Bacteria</taxon>
        <taxon>Pseudomonadati</taxon>
        <taxon>Pseudomonadota</taxon>
        <taxon>Gammaproteobacteria</taxon>
        <taxon>Cardiobacteriales</taxon>
        <taxon>Ignatzschineriaceae</taxon>
        <taxon>Wohlfahrtiimonas</taxon>
    </lineage>
</organism>
<dbReference type="PANTHER" id="PTHR30442">
    <property type="entry name" value="IRON III DICITRATE TRANSPORT PROTEIN FECA"/>
    <property type="match status" value="1"/>
</dbReference>
<dbReference type="CDD" id="cd01347">
    <property type="entry name" value="ligand_gated_channel"/>
    <property type="match status" value="1"/>
</dbReference>
<evidence type="ECO:0000259" key="13">
    <source>
        <dbReference type="Pfam" id="PF00593"/>
    </source>
</evidence>
<dbReference type="Gene3D" id="2.170.130.10">
    <property type="entry name" value="TonB-dependent receptor, plug domain"/>
    <property type="match status" value="1"/>
</dbReference>
<dbReference type="InterPro" id="IPR011276">
    <property type="entry name" value="TonB_haem/Hb_rcpt"/>
</dbReference>
<comment type="similarity">
    <text evidence="2 10 11">Belongs to the TonB-dependent receptor family.</text>
</comment>
<accession>A0ABP9MNT7</accession>
<feature type="chain" id="PRO_5046848479" evidence="12">
    <location>
        <begin position="29"/>
        <end position="768"/>
    </location>
</feature>
<keyword evidence="7 11" id="KW-0798">TonB box</keyword>
<reference evidence="16" key="1">
    <citation type="journal article" date="2019" name="Int. J. Syst. Evol. Microbiol.">
        <title>The Global Catalogue of Microorganisms (GCM) 10K type strain sequencing project: providing services to taxonomists for standard genome sequencing and annotation.</title>
        <authorList>
            <consortium name="The Broad Institute Genomics Platform"/>
            <consortium name="The Broad Institute Genome Sequencing Center for Infectious Disease"/>
            <person name="Wu L."/>
            <person name="Ma J."/>
        </authorList>
    </citation>
    <scope>NUCLEOTIDE SEQUENCE [LARGE SCALE GENOMIC DNA]</scope>
    <source>
        <strain evidence="16">JCM 18424</strain>
    </source>
</reference>
<evidence type="ECO:0000256" key="3">
    <source>
        <dbReference type="ARBA" id="ARBA00022448"/>
    </source>
</evidence>
<dbReference type="Proteomes" id="UP001500631">
    <property type="component" value="Unassembled WGS sequence"/>
</dbReference>
<feature type="domain" description="TonB-dependent receptor-like beta-barrel" evidence="13">
    <location>
        <begin position="283"/>
        <end position="740"/>
    </location>
</feature>
<dbReference type="EMBL" id="BAABKE010000003">
    <property type="protein sequence ID" value="GAA5098390.1"/>
    <property type="molecule type" value="Genomic_DNA"/>
</dbReference>
<dbReference type="InterPro" id="IPR039426">
    <property type="entry name" value="TonB-dep_rcpt-like"/>
</dbReference>
<dbReference type="PANTHER" id="PTHR30442:SF0">
    <property type="entry name" value="FE(3+) DICITRATE TRANSPORT PROTEIN FECA"/>
    <property type="match status" value="1"/>
</dbReference>
<keyword evidence="16" id="KW-1185">Reference proteome</keyword>
<name>A0ABP9MNT7_9GAMM</name>
<evidence type="ECO:0000256" key="2">
    <source>
        <dbReference type="ARBA" id="ARBA00009810"/>
    </source>
</evidence>
<dbReference type="Pfam" id="PF00593">
    <property type="entry name" value="TonB_dep_Rec_b-barrel"/>
    <property type="match status" value="1"/>
</dbReference>
<dbReference type="SUPFAM" id="SSF56935">
    <property type="entry name" value="Porins"/>
    <property type="match status" value="1"/>
</dbReference>
<protein>
    <submittedName>
        <fullName evidence="15">TonB-dependent hemoglobin/transferrin/lactoferrin family receptor</fullName>
    </submittedName>
</protein>
<evidence type="ECO:0000256" key="1">
    <source>
        <dbReference type="ARBA" id="ARBA00004571"/>
    </source>
</evidence>
<feature type="domain" description="TonB-dependent receptor plug" evidence="14">
    <location>
        <begin position="75"/>
        <end position="171"/>
    </location>
</feature>
<dbReference type="Gene3D" id="2.40.170.20">
    <property type="entry name" value="TonB-dependent receptor, beta-barrel domain"/>
    <property type="match status" value="1"/>
</dbReference>
<dbReference type="InterPro" id="IPR012910">
    <property type="entry name" value="Plug_dom"/>
</dbReference>